<organism evidence="12 13">
    <name type="scientific">Caenorhabditis auriculariae</name>
    <dbReference type="NCBI Taxonomy" id="2777116"/>
    <lineage>
        <taxon>Eukaryota</taxon>
        <taxon>Metazoa</taxon>
        <taxon>Ecdysozoa</taxon>
        <taxon>Nematoda</taxon>
        <taxon>Chromadorea</taxon>
        <taxon>Rhabditida</taxon>
        <taxon>Rhabditina</taxon>
        <taxon>Rhabditomorpha</taxon>
        <taxon>Rhabditoidea</taxon>
        <taxon>Rhabditidae</taxon>
        <taxon>Peloderinae</taxon>
        <taxon>Caenorhabditis</taxon>
    </lineage>
</organism>
<dbReference type="InterPro" id="IPR005479">
    <property type="entry name" value="CPAse_ATP-bd"/>
</dbReference>
<dbReference type="PROSITE" id="PS50975">
    <property type="entry name" value="ATP_GRASP"/>
    <property type="match status" value="1"/>
</dbReference>
<evidence type="ECO:0000256" key="1">
    <source>
        <dbReference type="ARBA" id="ARBA00001953"/>
    </source>
</evidence>
<dbReference type="Pfam" id="PF21385">
    <property type="entry name" value="ACCA_BT"/>
    <property type="match status" value="1"/>
</dbReference>
<dbReference type="InterPro" id="IPR005482">
    <property type="entry name" value="Biotin_COase_C"/>
</dbReference>
<dbReference type="Pfam" id="PF02786">
    <property type="entry name" value="CPSase_L_D2"/>
    <property type="match status" value="1"/>
</dbReference>
<dbReference type="InterPro" id="IPR013815">
    <property type="entry name" value="ATP_grasp_subdomain_1"/>
</dbReference>
<keyword evidence="5" id="KW-0092">Biotin</keyword>
<dbReference type="InterPro" id="IPR011763">
    <property type="entry name" value="COA_CT_C"/>
</dbReference>
<gene>
    <name evidence="12" type="ORF">CAUJ_LOCUS935</name>
</gene>
<evidence type="ECO:0000256" key="7">
    <source>
        <dbReference type="SAM" id="MobiDB-lite"/>
    </source>
</evidence>
<feature type="compositionally biased region" description="Polar residues" evidence="7">
    <location>
        <begin position="25"/>
        <end position="40"/>
    </location>
</feature>
<dbReference type="GO" id="GO:0005739">
    <property type="term" value="C:mitochondrion"/>
    <property type="evidence" value="ECO:0007669"/>
    <property type="project" value="TreeGrafter"/>
</dbReference>
<dbReference type="Pfam" id="PF08326">
    <property type="entry name" value="ACC_central"/>
    <property type="match status" value="1"/>
</dbReference>
<dbReference type="PROSITE" id="PS00867">
    <property type="entry name" value="CPSASE_2"/>
    <property type="match status" value="1"/>
</dbReference>
<evidence type="ECO:0000256" key="5">
    <source>
        <dbReference type="ARBA" id="ARBA00023267"/>
    </source>
</evidence>
<dbReference type="FunFam" id="3.30.1490.20:FF:000003">
    <property type="entry name" value="acetyl-CoA carboxylase isoform X1"/>
    <property type="match status" value="1"/>
</dbReference>
<dbReference type="InterPro" id="IPR011053">
    <property type="entry name" value="Single_hybrid_motif"/>
</dbReference>
<dbReference type="InterPro" id="IPR005481">
    <property type="entry name" value="BC-like_N"/>
</dbReference>
<evidence type="ECO:0008006" key="14">
    <source>
        <dbReference type="Google" id="ProtNLM"/>
    </source>
</evidence>
<dbReference type="PANTHER" id="PTHR45728">
    <property type="entry name" value="ACETYL-COA CARBOXYLASE, ISOFORM A"/>
    <property type="match status" value="1"/>
</dbReference>
<dbReference type="SMART" id="SM00878">
    <property type="entry name" value="Biotin_carb_C"/>
    <property type="match status" value="1"/>
</dbReference>
<evidence type="ECO:0000259" key="11">
    <source>
        <dbReference type="PROSITE" id="PS50989"/>
    </source>
</evidence>
<dbReference type="SUPFAM" id="SSF52096">
    <property type="entry name" value="ClpP/crotonase"/>
    <property type="match status" value="2"/>
</dbReference>
<dbReference type="Gene3D" id="3.30.1490.20">
    <property type="entry name" value="ATP-grasp fold, A domain"/>
    <property type="match status" value="1"/>
</dbReference>
<dbReference type="EMBL" id="CAJGYM010000002">
    <property type="protein sequence ID" value="CAD6185016.1"/>
    <property type="molecule type" value="Genomic_DNA"/>
</dbReference>
<reference evidence="12" key="1">
    <citation type="submission" date="2020-10" db="EMBL/GenBank/DDBJ databases">
        <authorList>
            <person name="Kikuchi T."/>
        </authorList>
    </citation>
    <scope>NUCLEOTIDE SEQUENCE</scope>
    <source>
        <strain evidence="12">NKZ352</strain>
    </source>
</reference>
<dbReference type="InterPro" id="IPR011764">
    <property type="entry name" value="Biotin_carboxylation_dom"/>
</dbReference>
<dbReference type="PROSITE" id="PS00866">
    <property type="entry name" value="CPSASE_1"/>
    <property type="match status" value="1"/>
</dbReference>
<dbReference type="Pfam" id="PF01039">
    <property type="entry name" value="Carboxyl_trans"/>
    <property type="match status" value="1"/>
</dbReference>
<evidence type="ECO:0000259" key="9">
    <source>
        <dbReference type="PROSITE" id="PS50979"/>
    </source>
</evidence>
<dbReference type="GO" id="GO:0005524">
    <property type="term" value="F:ATP binding"/>
    <property type="evidence" value="ECO:0007669"/>
    <property type="project" value="UniProtKB-UniRule"/>
</dbReference>
<dbReference type="GO" id="GO:0006633">
    <property type="term" value="P:fatty acid biosynthetic process"/>
    <property type="evidence" value="ECO:0007669"/>
    <property type="project" value="InterPro"/>
</dbReference>
<dbReference type="SUPFAM" id="SSF56059">
    <property type="entry name" value="Glutathione synthetase ATP-binding domain-like"/>
    <property type="match status" value="1"/>
</dbReference>
<comment type="caution">
    <text evidence="12">The sequence shown here is derived from an EMBL/GenBank/DDBJ whole genome shotgun (WGS) entry which is preliminary data.</text>
</comment>
<dbReference type="InterPro" id="IPR011054">
    <property type="entry name" value="Rudment_hybrid_motif"/>
</dbReference>
<dbReference type="Proteomes" id="UP000835052">
    <property type="component" value="Unassembled WGS sequence"/>
</dbReference>
<dbReference type="FunFam" id="2.40.50.100:FF:000005">
    <property type="entry name" value="Acetyl-CoA carboxylase 1"/>
    <property type="match status" value="1"/>
</dbReference>
<dbReference type="SUPFAM" id="SSF51230">
    <property type="entry name" value="Single hybrid motif"/>
    <property type="match status" value="1"/>
</dbReference>
<feature type="domain" description="Biotin carboxylation" evidence="9">
    <location>
        <begin position="137"/>
        <end position="639"/>
    </location>
</feature>
<feature type="domain" description="CoA carboxyltransferase N-terminal" evidence="10">
    <location>
        <begin position="1530"/>
        <end position="1893"/>
    </location>
</feature>
<dbReference type="Gene3D" id="3.30.470.20">
    <property type="entry name" value="ATP-grasp fold, B domain"/>
    <property type="match status" value="1"/>
</dbReference>
<dbReference type="Pfam" id="PF02785">
    <property type="entry name" value="Biotin_carb_C"/>
    <property type="match status" value="1"/>
</dbReference>
<comment type="cofactor">
    <cofactor evidence="1">
        <name>biotin</name>
        <dbReference type="ChEBI" id="CHEBI:57586"/>
    </cofactor>
</comment>
<evidence type="ECO:0000256" key="6">
    <source>
        <dbReference type="PROSITE-ProRule" id="PRU00409"/>
    </source>
</evidence>
<dbReference type="Gene3D" id="2.40.460.10">
    <property type="entry name" value="Biotin dependent carboxylase carboxyltransferase"/>
    <property type="match status" value="1"/>
</dbReference>
<dbReference type="InterPro" id="IPR011761">
    <property type="entry name" value="ATP-grasp"/>
</dbReference>
<dbReference type="OrthoDB" id="14612at2759"/>
<proteinExistence type="predicted"/>
<sequence length="2278" mass="256776">MANRNNKKKTPEGTRNVVSRKTRTNRLQLSHNDSGFMSSSDDAERLTNAKSSGDFSESLESIETSSVNTTTSFDSETGRAVTAASNTMSSQRASIKTFHMSNTQDGDKDRLDQGDTIFPTVESFVERFVEDPAKRRPIKRILVATNGIAAVRCILSIRRLLMRLFRNDKMIKFICLTTEHEIQSNAEYLKLADSIVHSPTGSNRNNYANVNEIVSHAVEKNVDAVWAGWGHASENPELPRQLAARNIVFIGPPSSAMFSLGDKIASTIIAQTVGIPTIEWSGSGIKMDVSNKKEGETVEVPRDLFTKATVTNYREGLEALERHKIGFPLMIKASEGGGGKGIRKCTRVEQFKEMFEEVCQELPGSPIFLMKCVENARHIEVQLIADRYETVIPVYTRDCSIQRRCQKIIEEAPASVAPEATLRSMQADAVRIAQLVGYESAGTVEYMYLPDENRYFFLELNPRLQVEHPCTEMIAKQLNIPAVQVQIAMGLPLHRITDIRLLFSLPRNGMETLPDDVILTKTDYSVIAARITSEDPDDSFRPSTGSVEQLNFRSSQDVWGYFSVSSGSKVHEFADSQFGHLFARGRTRHEAISAMLIALKELELRATFASQVSYLVDLLMEPDFTNNRFNTQWLDNRIAQKVKQKVDLPMSEIIAISAAVIGHARVTSVFNNFKNAIERGQVLPPTDLTETFLFDLVKDLKIYRVTVTRSAPLTFVVSLNSVTTTVEIVLLGNGGLLVTHGENVFQCGLEETNETFKVAIGRSIIVFEKDNDPSILKSPYTGKLLSYKKDNNEWMEMGETYATVESMKLVFNVEVKKAPGRLVRVANEGDLLYPGSVIARLCDQKDAEKYRPKPFDGIFPEWRKIMDERDFNSAKHYNVSLNNCKNILRGSIPIGGEKEIRETFNAFFSKYLGNENLKALLFQPLIPSFVQSVREPFQSELRNELQKKVLDLERINAIARDSNAPSDEMWKMIEKCEQFSKGSVGYACHVLNDLLKEYIECEKYFEGNVYDDAVAEIKERSSSGEEIVNTIYSHTQLKAKNIFLMAVLETVKSYGLRYIPQLFDNLRALGNLLHTNEVSRTARELLYLNNSIKYRKHLFEAWQEYGREETLSANEAKLVLEKNLIEIMEDMKTNANSSMWKILHEFFFANIGTSVIKKYVENFLPIDDNVRLSKITAGPTTLDVIDFTFTQVENRTHYKVPMDKYSILSVARLEISKADLLYNVLTHEEVTNSLAQHFKNYLHNGTRIPIRVAVLVNVKDYVRYDGLKTTSDNIDELPSLSDDDEKLMHEADRTSVVLREAIMSKLPTLDVASQVIICLPGKPLAQLDMIEVEKLEMWRLPSTATQASMRLSSVHAYQCDDKDNKFSKIFVRQAVNLPSSCLQMLEKDIQAQMFAALDNACTSMNVVMHQNKKKTFVGNHVFLHISCPSLSENLATSLEYSRILNKNIEREIRNQQAILYKHSITEVEVVYGKIKAIDGKPQLINLRVKFLDDTGVTPEIGIYEEFCGATKRKIVARSHSKDLYGPTLEPHSPVRKIEKKRALTRVSGTTYVYDYPSLFGRACFEAWKEFEKTCSGENEDKVNFEDLLSQLPANQKSAYHGGSWRNFLEIKEMILMNGEISTLSDEQELKHRADNGLNECGMVAWILTLYIPEKPQGFQAVVISNDITVQSGSFATIEDDLYALASAYARKHKLPRVNVSCNSGARIGLADDISNLFRVQLKDDSNPHKGYDYLYVDASDKEKVKDQIVYEELDNGRLRVKAVIGRKNETIGVENLQGSGKIAGETSRAYNEIPTYCYVTGRSVGIGAYTARLAHRVVQSRSSHLILTGAPALNTLLGKEVYTSNNQLGGIEIMHKNGVSHAIVDDDYYGIVQLVKWMRYLPNRIKNFPFVQPFGVDTEPRAVELPQQLIDSAGTSRETRQGICDTGSFDEIMSDWAKSIVAGRARLGGIPIGVVSSELRSCETTIPADPAVPGSQAQTLQRAGQVWYPDSAYKTAEAINDFNKEGLPLLFLASLRGFSGGQRDMYDMVLKFGAQIVDALTNYKMPVIVYIPCNGELRGGAWVVLDSEINPGFIHMVADKESRGGILEPNAIVGIKFREPKMSALLKRSDSEILRLQQEMTEAEPVDAEKLQKRVAARVDELKKSYRSAVVEFADLHDRSDRMLATGAVQHVTSLRECRNLFMRVVRNEIVKIKMAESYMRLRPQENHRDAYSWVCQKLGKLIAPEVPLDEQYANMETYLKESFRAVFKKVTEQEAERAASFYARMSRSTDDEMFCDN</sequence>
<dbReference type="PROSITE" id="PS50980">
    <property type="entry name" value="COA_CT_NTER"/>
    <property type="match status" value="1"/>
</dbReference>
<dbReference type="InterPro" id="IPR011762">
    <property type="entry name" value="COA_CT_N"/>
</dbReference>
<name>A0A8S1GP07_9PELO</name>
<evidence type="ECO:0000256" key="3">
    <source>
        <dbReference type="ARBA" id="ARBA00022741"/>
    </source>
</evidence>
<evidence type="ECO:0000259" key="8">
    <source>
        <dbReference type="PROSITE" id="PS50975"/>
    </source>
</evidence>
<dbReference type="PANTHER" id="PTHR45728:SF3">
    <property type="entry name" value="ACETYL-COA CARBOXYLASE"/>
    <property type="match status" value="1"/>
</dbReference>
<dbReference type="Gene3D" id="3.40.50.20">
    <property type="match status" value="1"/>
</dbReference>
<keyword evidence="13" id="KW-1185">Reference proteome</keyword>
<dbReference type="Gene3D" id="3.90.226.10">
    <property type="entry name" value="2-enoyl-CoA Hydratase, Chain A, domain 1"/>
    <property type="match status" value="2"/>
</dbReference>
<dbReference type="SUPFAM" id="SSF51246">
    <property type="entry name" value="Rudiment single hybrid motif"/>
    <property type="match status" value="1"/>
</dbReference>
<feature type="region of interest" description="Disordered" evidence="7">
    <location>
        <begin position="1"/>
        <end position="88"/>
    </location>
</feature>
<protein>
    <recommendedName>
        <fullName evidence="14">Acetyl-CoA carboxylase</fullName>
    </recommendedName>
</protein>
<dbReference type="SUPFAM" id="SSF52440">
    <property type="entry name" value="PreATP-grasp domain"/>
    <property type="match status" value="1"/>
</dbReference>
<evidence type="ECO:0000256" key="2">
    <source>
        <dbReference type="ARBA" id="ARBA00022598"/>
    </source>
</evidence>
<evidence type="ECO:0000256" key="4">
    <source>
        <dbReference type="ARBA" id="ARBA00022840"/>
    </source>
</evidence>
<accession>A0A8S1GP07</accession>
<keyword evidence="2" id="KW-0436">Ligase</keyword>
<dbReference type="Gene3D" id="3.90.1770.10">
    <property type="entry name" value="PreATP-grasp domain"/>
    <property type="match status" value="1"/>
</dbReference>
<dbReference type="PROSITE" id="PS50979">
    <property type="entry name" value="BC"/>
    <property type="match status" value="1"/>
</dbReference>
<evidence type="ECO:0000259" key="10">
    <source>
        <dbReference type="PROSITE" id="PS50980"/>
    </source>
</evidence>
<dbReference type="InterPro" id="IPR034733">
    <property type="entry name" value="AcCoA_carboxyl_beta"/>
</dbReference>
<dbReference type="InterPro" id="IPR049076">
    <property type="entry name" value="ACCA"/>
</dbReference>
<dbReference type="GO" id="GO:0003989">
    <property type="term" value="F:acetyl-CoA carboxylase activity"/>
    <property type="evidence" value="ECO:0007669"/>
    <property type="project" value="InterPro"/>
</dbReference>
<feature type="compositionally biased region" description="Polar residues" evidence="7">
    <location>
        <begin position="48"/>
        <end position="75"/>
    </location>
</feature>
<dbReference type="InterPro" id="IPR016185">
    <property type="entry name" value="PreATP-grasp_dom_sf"/>
</dbReference>
<dbReference type="Gene3D" id="2.40.50.100">
    <property type="match status" value="1"/>
</dbReference>
<feature type="domain" description="CoA carboxyltransferase C-terminal" evidence="11">
    <location>
        <begin position="1895"/>
        <end position="2177"/>
    </location>
</feature>
<dbReference type="PROSITE" id="PS50989">
    <property type="entry name" value="COA_CT_CTER"/>
    <property type="match status" value="1"/>
</dbReference>
<keyword evidence="4 6" id="KW-0067">ATP-binding</keyword>
<dbReference type="InterPro" id="IPR049074">
    <property type="entry name" value="ACCA_BT"/>
</dbReference>
<evidence type="ECO:0000313" key="12">
    <source>
        <dbReference type="EMBL" id="CAD6185016.1"/>
    </source>
</evidence>
<dbReference type="InterPro" id="IPR013537">
    <property type="entry name" value="AcCoA_COase_cen"/>
</dbReference>
<feature type="domain" description="ATP-grasp" evidence="8">
    <location>
        <begin position="292"/>
        <end position="489"/>
    </location>
</feature>
<evidence type="ECO:0000313" key="13">
    <source>
        <dbReference type="Proteomes" id="UP000835052"/>
    </source>
</evidence>
<keyword evidence="3 6" id="KW-0547">Nucleotide-binding</keyword>
<dbReference type="InterPro" id="IPR029045">
    <property type="entry name" value="ClpP/crotonase-like_dom_sf"/>
</dbReference>
<dbReference type="GO" id="GO:0046872">
    <property type="term" value="F:metal ion binding"/>
    <property type="evidence" value="ECO:0007669"/>
    <property type="project" value="InterPro"/>
</dbReference>
<dbReference type="Pfam" id="PF00289">
    <property type="entry name" value="Biotin_carb_N"/>
    <property type="match status" value="1"/>
</dbReference>